<dbReference type="NCBIfam" id="TIGR00663">
    <property type="entry name" value="dnan"/>
    <property type="match status" value="1"/>
</dbReference>
<comment type="similarity">
    <text evidence="2 10">Belongs to the beta sliding clamp family.</text>
</comment>
<evidence type="ECO:0000313" key="14">
    <source>
        <dbReference type="EMBL" id="SDL80755.1"/>
    </source>
</evidence>
<dbReference type="AlphaFoldDB" id="A0A1G9N4H5"/>
<dbReference type="InterPro" id="IPR022637">
    <property type="entry name" value="DNA_polIII_beta_cen"/>
</dbReference>
<dbReference type="PANTHER" id="PTHR30478:SF0">
    <property type="entry name" value="BETA SLIDING CLAMP"/>
    <property type="match status" value="1"/>
</dbReference>
<dbReference type="Proteomes" id="UP000198901">
    <property type="component" value="Unassembled WGS sequence"/>
</dbReference>
<comment type="subcellular location">
    <subcellularLocation>
        <location evidence="1 10">Cytoplasm</location>
    </subcellularLocation>
</comment>
<sequence>MKFIVSSSALLKQLSAINGVVASNPIVPILENFLFQLEGSVLTVTASDLQTVMITEIEVESSDKGAIAVPARLLLDTLRGLPEQPITFKIDADTFGTEIVSENGRYKLSGENPIDFPKVPAVNKTLSIEVAADVLGKAISNTSFAASTDDLRPNMTGMYVQLGENNTTFVATDGHRLVRYRRQDLRSALATSLIIPRKALGLLKSSLPSDNTVVKADFSQSNAFFSFGNIKMICRLIDERFPDYENAIPVNNPNILTINRLELLGSLRRISIYANKTTHQIRLRIAKDELVISAEDLDYSNEATEKLNCDYNGEDMEIGFNAKFLIEMLGNLSTNLLQLRLSAPNRAGILVPNDQDESEDILMLVMPVMLNTYA</sequence>
<dbReference type="PIRSF" id="PIRSF000804">
    <property type="entry name" value="DNA_pol_III_b"/>
    <property type="match status" value="1"/>
</dbReference>
<dbReference type="STRING" id="563176.SAMN04488090_1841"/>
<dbReference type="InterPro" id="IPR046938">
    <property type="entry name" value="DNA_clamp_sf"/>
</dbReference>
<evidence type="ECO:0000256" key="4">
    <source>
        <dbReference type="ARBA" id="ARBA00022490"/>
    </source>
</evidence>
<reference evidence="14 15" key="1">
    <citation type="submission" date="2016-10" db="EMBL/GenBank/DDBJ databases">
        <authorList>
            <person name="de Groot N.N."/>
        </authorList>
    </citation>
    <scope>NUCLEOTIDE SEQUENCE [LARGE SCALE GENOMIC DNA]</scope>
    <source>
        <strain evidence="14 15">DSM 21668</strain>
    </source>
</reference>
<dbReference type="OrthoDB" id="8421503at2"/>
<keyword evidence="15" id="KW-1185">Reference proteome</keyword>
<evidence type="ECO:0000256" key="2">
    <source>
        <dbReference type="ARBA" id="ARBA00010752"/>
    </source>
</evidence>
<evidence type="ECO:0000259" key="12">
    <source>
        <dbReference type="Pfam" id="PF02767"/>
    </source>
</evidence>
<keyword evidence="9" id="KW-0238">DNA-binding</keyword>
<feature type="domain" description="DNA polymerase III beta sliding clamp C-terminal" evidence="13">
    <location>
        <begin position="247"/>
        <end position="363"/>
    </location>
</feature>
<dbReference type="GO" id="GO:0006271">
    <property type="term" value="P:DNA strand elongation involved in DNA replication"/>
    <property type="evidence" value="ECO:0007669"/>
    <property type="project" value="TreeGrafter"/>
</dbReference>
<dbReference type="Pfam" id="PF02767">
    <property type="entry name" value="DNA_pol3_beta_2"/>
    <property type="match status" value="1"/>
</dbReference>
<accession>A0A1G9N4H5</accession>
<keyword evidence="6 10" id="KW-0548">Nucleotidyltransferase</keyword>
<evidence type="ECO:0000256" key="7">
    <source>
        <dbReference type="ARBA" id="ARBA00022705"/>
    </source>
</evidence>
<evidence type="ECO:0000256" key="3">
    <source>
        <dbReference type="ARBA" id="ARBA00021035"/>
    </source>
</evidence>
<name>A0A1G9N4H5_9BACT</name>
<dbReference type="GO" id="GO:0009360">
    <property type="term" value="C:DNA polymerase III complex"/>
    <property type="evidence" value="ECO:0007669"/>
    <property type="project" value="InterPro"/>
</dbReference>
<protein>
    <recommendedName>
        <fullName evidence="3 10">Beta sliding clamp</fullName>
    </recommendedName>
</protein>
<feature type="domain" description="DNA polymerase III beta sliding clamp central" evidence="12">
    <location>
        <begin position="130"/>
        <end position="243"/>
    </location>
</feature>
<dbReference type="GO" id="GO:0003887">
    <property type="term" value="F:DNA-directed DNA polymerase activity"/>
    <property type="evidence" value="ECO:0007669"/>
    <property type="project" value="UniProtKB-UniRule"/>
</dbReference>
<dbReference type="GO" id="GO:0003677">
    <property type="term" value="F:DNA binding"/>
    <property type="evidence" value="ECO:0007669"/>
    <property type="project" value="UniProtKB-UniRule"/>
</dbReference>
<dbReference type="SMART" id="SM00480">
    <property type="entry name" value="POL3Bc"/>
    <property type="match status" value="1"/>
</dbReference>
<dbReference type="EMBL" id="FNGS01000003">
    <property type="protein sequence ID" value="SDL80755.1"/>
    <property type="molecule type" value="Genomic_DNA"/>
</dbReference>
<dbReference type="RefSeq" id="WP_093200732.1">
    <property type="nucleotide sequence ID" value="NZ_FNGS01000003.1"/>
</dbReference>
<keyword evidence="8 10" id="KW-0239">DNA-directed DNA polymerase</keyword>
<comment type="function">
    <text evidence="10">Confers DNA tethering and processivity to DNA polymerases and other proteins. Acts as a clamp, forming a ring around DNA (a reaction catalyzed by the clamp-loading complex) which diffuses in an ATP-independent manner freely and bidirectionally along dsDNA. Initially characterized for its ability to contact the catalytic subunit of DNA polymerase III (Pol III), a complex, multichain enzyme responsible for most of the replicative synthesis in bacteria; Pol III exhibits 3'-5' exonuclease proofreading activity. The beta chain is required for initiation of replication as well as for processivity of DNA replication.</text>
</comment>
<dbReference type="Pfam" id="PF00712">
    <property type="entry name" value="DNA_pol3_beta"/>
    <property type="match status" value="1"/>
</dbReference>
<evidence type="ECO:0000313" key="15">
    <source>
        <dbReference type="Proteomes" id="UP000198901"/>
    </source>
</evidence>
<dbReference type="Gene3D" id="3.70.10.10">
    <property type="match status" value="1"/>
</dbReference>
<proteinExistence type="inferred from homology"/>
<evidence type="ECO:0000256" key="8">
    <source>
        <dbReference type="ARBA" id="ARBA00022932"/>
    </source>
</evidence>
<dbReference type="GO" id="GO:0008408">
    <property type="term" value="F:3'-5' exonuclease activity"/>
    <property type="evidence" value="ECO:0007669"/>
    <property type="project" value="InterPro"/>
</dbReference>
<evidence type="ECO:0000259" key="11">
    <source>
        <dbReference type="Pfam" id="PF00712"/>
    </source>
</evidence>
<keyword evidence="4 10" id="KW-0963">Cytoplasm</keyword>
<feature type="domain" description="DNA polymerase III beta sliding clamp N-terminal" evidence="11">
    <location>
        <begin position="1"/>
        <end position="120"/>
    </location>
</feature>
<evidence type="ECO:0000256" key="5">
    <source>
        <dbReference type="ARBA" id="ARBA00022679"/>
    </source>
</evidence>
<dbReference type="PANTHER" id="PTHR30478">
    <property type="entry name" value="DNA POLYMERASE III SUBUNIT BETA"/>
    <property type="match status" value="1"/>
</dbReference>
<dbReference type="GO" id="GO:0005737">
    <property type="term" value="C:cytoplasm"/>
    <property type="evidence" value="ECO:0007669"/>
    <property type="project" value="UniProtKB-SubCell"/>
</dbReference>
<evidence type="ECO:0000256" key="6">
    <source>
        <dbReference type="ARBA" id="ARBA00022695"/>
    </source>
</evidence>
<dbReference type="SUPFAM" id="SSF55979">
    <property type="entry name" value="DNA clamp"/>
    <property type="match status" value="3"/>
</dbReference>
<dbReference type="Gene3D" id="3.10.150.10">
    <property type="entry name" value="DNA Polymerase III, subunit A, domain 2"/>
    <property type="match status" value="1"/>
</dbReference>
<dbReference type="InterPro" id="IPR001001">
    <property type="entry name" value="DNA_polIII_beta"/>
</dbReference>
<evidence type="ECO:0000256" key="1">
    <source>
        <dbReference type="ARBA" id="ARBA00004496"/>
    </source>
</evidence>
<keyword evidence="5 10" id="KW-0808">Transferase</keyword>
<evidence type="ECO:0000259" key="13">
    <source>
        <dbReference type="Pfam" id="PF02768"/>
    </source>
</evidence>
<dbReference type="InterPro" id="IPR022634">
    <property type="entry name" value="DNA_polIII_beta_N"/>
</dbReference>
<dbReference type="CDD" id="cd00140">
    <property type="entry name" value="beta_clamp"/>
    <property type="match status" value="1"/>
</dbReference>
<keyword evidence="7 10" id="KW-0235">DNA replication</keyword>
<organism evidence="14 15">
    <name type="scientific">Siphonobacter aquaeclarae</name>
    <dbReference type="NCBI Taxonomy" id="563176"/>
    <lineage>
        <taxon>Bacteria</taxon>
        <taxon>Pseudomonadati</taxon>
        <taxon>Bacteroidota</taxon>
        <taxon>Cytophagia</taxon>
        <taxon>Cytophagales</taxon>
        <taxon>Cytophagaceae</taxon>
        <taxon>Siphonobacter</taxon>
    </lineage>
</organism>
<dbReference type="Pfam" id="PF02768">
    <property type="entry name" value="DNA_pol3_beta_3"/>
    <property type="match status" value="1"/>
</dbReference>
<evidence type="ECO:0000256" key="9">
    <source>
        <dbReference type="ARBA" id="ARBA00023125"/>
    </source>
</evidence>
<dbReference type="InterPro" id="IPR022635">
    <property type="entry name" value="DNA_polIII_beta_C"/>
</dbReference>
<comment type="subunit">
    <text evidence="10">Forms a ring-shaped head-to-tail homodimer around DNA.</text>
</comment>
<gene>
    <name evidence="14" type="ORF">SAMN04488090_1841</name>
</gene>
<evidence type="ECO:0000256" key="10">
    <source>
        <dbReference type="PIRNR" id="PIRNR000804"/>
    </source>
</evidence>